<comment type="caution">
    <text evidence="2">The sequence shown here is derived from an EMBL/GenBank/DDBJ whole genome shotgun (WGS) entry which is preliminary data.</text>
</comment>
<name>A0AAV4YDC9_CAEEX</name>
<feature type="region of interest" description="Disordered" evidence="1">
    <location>
        <begin position="58"/>
        <end position="78"/>
    </location>
</feature>
<evidence type="ECO:0000313" key="2">
    <source>
        <dbReference type="EMBL" id="GIZ05202.1"/>
    </source>
</evidence>
<gene>
    <name evidence="2" type="ORF">CEXT_82061</name>
</gene>
<evidence type="ECO:0000313" key="3">
    <source>
        <dbReference type="Proteomes" id="UP001054945"/>
    </source>
</evidence>
<reference evidence="2 3" key="1">
    <citation type="submission" date="2021-06" db="EMBL/GenBank/DDBJ databases">
        <title>Caerostris extrusa draft genome.</title>
        <authorList>
            <person name="Kono N."/>
            <person name="Arakawa K."/>
        </authorList>
    </citation>
    <scope>NUCLEOTIDE SEQUENCE [LARGE SCALE GENOMIC DNA]</scope>
</reference>
<feature type="region of interest" description="Disordered" evidence="1">
    <location>
        <begin position="93"/>
        <end position="115"/>
    </location>
</feature>
<dbReference type="AlphaFoldDB" id="A0AAV4YDC9"/>
<organism evidence="2 3">
    <name type="scientific">Caerostris extrusa</name>
    <name type="common">Bark spider</name>
    <name type="synonym">Caerostris bankana</name>
    <dbReference type="NCBI Taxonomy" id="172846"/>
    <lineage>
        <taxon>Eukaryota</taxon>
        <taxon>Metazoa</taxon>
        <taxon>Ecdysozoa</taxon>
        <taxon>Arthropoda</taxon>
        <taxon>Chelicerata</taxon>
        <taxon>Arachnida</taxon>
        <taxon>Araneae</taxon>
        <taxon>Araneomorphae</taxon>
        <taxon>Entelegynae</taxon>
        <taxon>Araneoidea</taxon>
        <taxon>Araneidae</taxon>
        <taxon>Caerostris</taxon>
    </lineage>
</organism>
<accession>A0AAV4YDC9</accession>
<keyword evidence="3" id="KW-1185">Reference proteome</keyword>
<protein>
    <submittedName>
        <fullName evidence="2">Uncharacterized protein</fullName>
    </submittedName>
</protein>
<sequence length="115" mass="13051">MRYDLQCSSTISLHLLSLDEKWKFRSLQTTPLKENPSEFRCAASLHIVNDETCRGWGVRGKERGGGRRKQALPWQPSELLPTSEREHVRLGQASLLSPDPLGIPERAGWRGREGE</sequence>
<dbReference type="EMBL" id="BPLR01019235">
    <property type="protein sequence ID" value="GIZ05202.1"/>
    <property type="molecule type" value="Genomic_DNA"/>
</dbReference>
<proteinExistence type="predicted"/>
<evidence type="ECO:0000256" key="1">
    <source>
        <dbReference type="SAM" id="MobiDB-lite"/>
    </source>
</evidence>
<dbReference type="Proteomes" id="UP001054945">
    <property type="component" value="Unassembled WGS sequence"/>
</dbReference>